<keyword evidence="3" id="KW-1133">Transmembrane helix</keyword>
<reference evidence="4" key="1">
    <citation type="journal article" date="2010" name="Science">
        <title>Plasticity of animal genome architecture unmasked by rapid evolution of a pelagic tunicate.</title>
        <authorList>
            <person name="Denoeud F."/>
            <person name="Henriet S."/>
            <person name="Mungpakdee S."/>
            <person name="Aury J.M."/>
            <person name="Da Silva C."/>
            <person name="Brinkmann H."/>
            <person name="Mikhaleva J."/>
            <person name="Olsen L.C."/>
            <person name="Jubin C."/>
            <person name="Canestro C."/>
            <person name="Bouquet J.M."/>
            <person name="Danks G."/>
            <person name="Poulain J."/>
            <person name="Campsteijn C."/>
            <person name="Adamski M."/>
            <person name="Cross I."/>
            <person name="Yadetie F."/>
            <person name="Muffato M."/>
            <person name="Louis A."/>
            <person name="Butcher S."/>
            <person name="Tsagkogeorga G."/>
            <person name="Konrad A."/>
            <person name="Singh S."/>
            <person name="Jensen M.F."/>
            <person name="Cong E.H."/>
            <person name="Eikeseth-Otteraa H."/>
            <person name="Noel B."/>
            <person name="Anthouard V."/>
            <person name="Porcel B.M."/>
            <person name="Kachouri-Lafond R."/>
            <person name="Nishino A."/>
            <person name="Ugolini M."/>
            <person name="Chourrout P."/>
            <person name="Nishida H."/>
            <person name="Aasland R."/>
            <person name="Huzurbazar S."/>
            <person name="Westhof E."/>
            <person name="Delsuc F."/>
            <person name="Lehrach H."/>
            <person name="Reinhardt R."/>
            <person name="Weissenbach J."/>
            <person name="Roy S.W."/>
            <person name="Artiguenave F."/>
            <person name="Postlethwait J.H."/>
            <person name="Manak J.R."/>
            <person name="Thompson E.M."/>
            <person name="Jaillon O."/>
            <person name="Du Pasquier L."/>
            <person name="Boudinot P."/>
            <person name="Liberles D.A."/>
            <person name="Volff J.N."/>
            <person name="Philippe H."/>
            <person name="Lenhard B."/>
            <person name="Roest Crollius H."/>
            <person name="Wincker P."/>
            <person name="Chourrout D."/>
        </authorList>
    </citation>
    <scope>NUCLEOTIDE SEQUENCE [LARGE SCALE GENOMIC DNA]</scope>
</reference>
<evidence type="ECO:0000313" key="4">
    <source>
        <dbReference type="EMBL" id="CBY17850.1"/>
    </source>
</evidence>
<name>E4X2J7_OIKDI</name>
<dbReference type="InterPro" id="IPR051589">
    <property type="entry name" value="Sialate-O-sulfotransferase"/>
</dbReference>
<feature type="transmembrane region" description="Helical" evidence="3">
    <location>
        <begin position="20"/>
        <end position="39"/>
    </location>
</feature>
<gene>
    <name evidence="4" type="ORF">GSOID_T00017472001</name>
</gene>
<evidence type="ECO:0008006" key="6">
    <source>
        <dbReference type="Google" id="ProtNLM"/>
    </source>
</evidence>
<dbReference type="AlphaFoldDB" id="E4X2J7"/>
<sequence length="296" mass="33778">MTSREQLIGTSAKRRTPQIALFIITLVLFSFAVNTLRTFHAPTKKVHRPKPVPQKSPSHIPAAKTNTKPSTKPNIDPNRLYPQPITLEVKDPFWEVFPNISEGQDCSADFKFFNPERGQKITAISSFPGSGNTWARHLLHMASGFWTGNRRGSMKLEQAGWKAEMNDCKDRTTVAQKTHRLHSNRACEFEQGIVLVRNPFDAILAAFNHHEAGKTGEPSMEVFVGSSWPDFAMHWAERWEMFHLEWFDFEGPVEWTCFQTLIKDPVKTAGTWLEFLELDNRRLGNSNDPDQISITN</sequence>
<keyword evidence="3" id="KW-0812">Transmembrane</keyword>
<protein>
    <recommendedName>
        <fullName evidence="6">Sulfotransferase</fullName>
    </recommendedName>
</protein>
<proteinExistence type="inferred from homology"/>
<feature type="region of interest" description="Disordered" evidence="2">
    <location>
        <begin position="44"/>
        <end position="81"/>
    </location>
</feature>
<evidence type="ECO:0000313" key="5">
    <source>
        <dbReference type="Proteomes" id="UP000001307"/>
    </source>
</evidence>
<dbReference type="PANTHER" id="PTHR45964:SF5">
    <property type="entry name" value="WSCD FAMILY MEMBER CG9164"/>
    <property type="match status" value="1"/>
</dbReference>
<dbReference type="EMBL" id="FN653023">
    <property type="protein sequence ID" value="CBY17850.1"/>
    <property type="molecule type" value="Genomic_DNA"/>
</dbReference>
<dbReference type="Proteomes" id="UP000001307">
    <property type="component" value="Unassembled WGS sequence"/>
</dbReference>
<dbReference type="SUPFAM" id="SSF52540">
    <property type="entry name" value="P-loop containing nucleoside triphosphate hydrolases"/>
    <property type="match status" value="1"/>
</dbReference>
<dbReference type="InterPro" id="IPR027417">
    <property type="entry name" value="P-loop_NTPase"/>
</dbReference>
<evidence type="ECO:0000256" key="2">
    <source>
        <dbReference type="SAM" id="MobiDB-lite"/>
    </source>
</evidence>
<evidence type="ECO:0000256" key="3">
    <source>
        <dbReference type="SAM" id="Phobius"/>
    </source>
</evidence>
<dbReference type="OrthoDB" id="5985073at2759"/>
<keyword evidence="5" id="KW-1185">Reference proteome</keyword>
<evidence type="ECO:0000256" key="1">
    <source>
        <dbReference type="ARBA" id="ARBA00010236"/>
    </source>
</evidence>
<dbReference type="PANTHER" id="PTHR45964">
    <property type="entry name" value="WSCD FAMILY MEMBER CG9164"/>
    <property type="match status" value="1"/>
</dbReference>
<feature type="compositionally biased region" description="Polar residues" evidence="2">
    <location>
        <begin position="64"/>
        <end position="73"/>
    </location>
</feature>
<keyword evidence="3" id="KW-0472">Membrane</keyword>
<comment type="similarity">
    <text evidence="1">Belongs to the WSCD family.</text>
</comment>
<accession>E4X2J7</accession>
<organism evidence="4">
    <name type="scientific">Oikopleura dioica</name>
    <name type="common">Tunicate</name>
    <dbReference type="NCBI Taxonomy" id="34765"/>
    <lineage>
        <taxon>Eukaryota</taxon>
        <taxon>Metazoa</taxon>
        <taxon>Chordata</taxon>
        <taxon>Tunicata</taxon>
        <taxon>Appendicularia</taxon>
        <taxon>Copelata</taxon>
        <taxon>Oikopleuridae</taxon>
        <taxon>Oikopleura</taxon>
    </lineage>
</organism>
<dbReference type="Gene3D" id="3.40.50.300">
    <property type="entry name" value="P-loop containing nucleotide triphosphate hydrolases"/>
    <property type="match status" value="1"/>
</dbReference>
<dbReference type="InParanoid" id="E4X2J7"/>